<dbReference type="PROSITE" id="PS51035">
    <property type="entry name" value="BAG"/>
    <property type="match status" value="1"/>
</dbReference>
<accession>A0A2A9NTH8</accession>
<dbReference type="SMART" id="SM00264">
    <property type="entry name" value="BAG"/>
    <property type="match status" value="1"/>
</dbReference>
<dbReference type="GO" id="GO:0050821">
    <property type="term" value="P:protein stabilization"/>
    <property type="evidence" value="ECO:0007669"/>
    <property type="project" value="TreeGrafter"/>
</dbReference>
<feature type="non-terminal residue" evidence="4">
    <location>
        <position position="1"/>
    </location>
</feature>
<proteinExistence type="predicted"/>
<dbReference type="STRING" id="703135.A0A2A9NTH8"/>
<dbReference type="EMBL" id="KZ301972">
    <property type="protein sequence ID" value="PFH53849.1"/>
    <property type="molecule type" value="Genomic_DNA"/>
</dbReference>
<keyword evidence="5" id="KW-1185">Reference proteome</keyword>
<sequence length="169" mass="19100">IQLPPTNYPLAHLRHLIAQYTQLQPDAFKLIHAGAVMKDDNAPISAYHLKQNSIISIIPHSPLSEPQPTHKFQSPLPLTEQSVISLIHAELTKVRSDVTPDVEAFLDSHGRDQAIHQHKEHTRLGELLLQSLIRLDGITTDGEWDQARRERKAAVREVQALLDRLDGCW</sequence>
<evidence type="ECO:0000259" key="2">
    <source>
        <dbReference type="PROSITE" id="PS50053"/>
    </source>
</evidence>
<dbReference type="Proteomes" id="UP000242287">
    <property type="component" value="Unassembled WGS sequence"/>
</dbReference>
<dbReference type="AlphaFoldDB" id="A0A2A9NTH8"/>
<feature type="non-terminal residue" evidence="4">
    <location>
        <position position="169"/>
    </location>
</feature>
<dbReference type="GO" id="GO:0000774">
    <property type="term" value="F:adenyl-nucleotide exchange factor activity"/>
    <property type="evidence" value="ECO:0007669"/>
    <property type="project" value="TreeGrafter"/>
</dbReference>
<feature type="domain" description="Ubiquitin-like" evidence="2">
    <location>
        <begin position="10"/>
        <end position="58"/>
    </location>
</feature>
<dbReference type="PANTHER" id="PTHR12329:SF16">
    <property type="entry name" value="BAG FAMILY MOLECULAR CHAPERONE REGULATOR 1"/>
    <property type="match status" value="1"/>
</dbReference>
<dbReference type="Pfam" id="PF02179">
    <property type="entry name" value="BAG"/>
    <property type="match status" value="1"/>
</dbReference>
<dbReference type="InterPro" id="IPR039773">
    <property type="entry name" value="BAG_chaperone_regulator"/>
</dbReference>
<feature type="domain" description="BAG" evidence="3">
    <location>
        <begin position="119"/>
        <end position="169"/>
    </location>
</feature>
<dbReference type="PANTHER" id="PTHR12329">
    <property type="entry name" value="BCL2-ASSOCIATED ATHANOGENE"/>
    <property type="match status" value="1"/>
</dbReference>
<dbReference type="Pfam" id="PF00240">
    <property type="entry name" value="ubiquitin"/>
    <property type="match status" value="1"/>
</dbReference>
<dbReference type="SUPFAM" id="SSF54236">
    <property type="entry name" value="Ubiquitin-like"/>
    <property type="match status" value="1"/>
</dbReference>
<evidence type="ECO:0000313" key="4">
    <source>
        <dbReference type="EMBL" id="PFH53849.1"/>
    </source>
</evidence>
<keyword evidence="1" id="KW-0143">Chaperone</keyword>
<evidence type="ECO:0000256" key="1">
    <source>
        <dbReference type="ARBA" id="ARBA00023186"/>
    </source>
</evidence>
<evidence type="ECO:0000259" key="3">
    <source>
        <dbReference type="PROSITE" id="PS51035"/>
    </source>
</evidence>
<dbReference type="GO" id="GO:0005829">
    <property type="term" value="C:cytosol"/>
    <property type="evidence" value="ECO:0007669"/>
    <property type="project" value="TreeGrafter"/>
</dbReference>
<name>A0A2A9NTH8_9AGAR</name>
<protein>
    <recommendedName>
        <fullName evidence="6">BAG domain-containing protein</fullName>
    </recommendedName>
</protein>
<dbReference type="Gene3D" id="1.20.58.120">
    <property type="entry name" value="BAG domain"/>
    <property type="match status" value="1"/>
</dbReference>
<dbReference type="InterPro" id="IPR036533">
    <property type="entry name" value="BAG_dom_sf"/>
</dbReference>
<dbReference type="InterPro" id="IPR003103">
    <property type="entry name" value="BAG_domain"/>
</dbReference>
<dbReference type="InterPro" id="IPR029071">
    <property type="entry name" value="Ubiquitin-like_domsf"/>
</dbReference>
<evidence type="ECO:0008006" key="6">
    <source>
        <dbReference type="Google" id="ProtNLM"/>
    </source>
</evidence>
<dbReference type="Gene3D" id="3.10.20.90">
    <property type="entry name" value="Phosphatidylinositol 3-kinase Catalytic Subunit, Chain A, domain 1"/>
    <property type="match status" value="1"/>
</dbReference>
<dbReference type="InterPro" id="IPR000626">
    <property type="entry name" value="Ubiquitin-like_dom"/>
</dbReference>
<dbReference type="GO" id="GO:0016020">
    <property type="term" value="C:membrane"/>
    <property type="evidence" value="ECO:0007669"/>
    <property type="project" value="TreeGrafter"/>
</dbReference>
<reference evidence="4 5" key="1">
    <citation type="submission" date="2014-02" db="EMBL/GenBank/DDBJ databases">
        <title>Transposable element dynamics among asymbiotic and ectomycorrhizal Amanita fungi.</title>
        <authorList>
            <consortium name="DOE Joint Genome Institute"/>
            <person name="Hess J."/>
            <person name="Skrede I."/>
            <person name="Wolfe B."/>
            <person name="LaButti K."/>
            <person name="Ohm R.A."/>
            <person name="Grigoriev I.V."/>
            <person name="Pringle A."/>
        </authorList>
    </citation>
    <scope>NUCLEOTIDE SEQUENCE [LARGE SCALE GENOMIC DNA]</scope>
    <source>
        <strain evidence="4 5">SKay4041</strain>
    </source>
</reference>
<organism evidence="4 5">
    <name type="scientific">Amanita thiersii Skay4041</name>
    <dbReference type="NCBI Taxonomy" id="703135"/>
    <lineage>
        <taxon>Eukaryota</taxon>
        <taxon>Fungi</taxon>
        <taxon>Dikarya</taxon>
        <taxon>Basidiomycota</taxon>
        <taxon>Agaricomycotina</taxon>
        <taxon>Agaricomycetes</taxon>
        <taxon>Agaricomycetidae</taxon>
        <taxon>Agaricales</taxon>
        <taxon>Pluteineae</taxon>
        <taxon>Amanitaceae</taxon>
        <taxon>Amanita</taxon>
    </lineage>
</organism>
<dbReference type="PROSITE" id="PS50053">
    <property type="entry name" value="UBIQUITIN_2"/>
    <property type="match status" value="1"/>
</dbReference>
<dbReference type="GO" id="GO:0005634">
    <property type="term" value="C:nucleus"/>
    <property type="evidence" value="ECO:0007669"/>
    <property type="project" value="TreeGrafter"/>
</dbReference>
<dbReference type="OrthoDB" id="417450at2759"/>
<dbReference type="SUPFAM" id="SSF63491">
    <property type="entry name" value="BAG domain"/>
    <property type="match status" value="1"/>
</dbReference>
<evidence type="ECO:0000313" key="5">
    <source>
        <dbReference type="Proteomes" id="UP000242287"/>
    </source>
</evidence>
<gene>
    <name evidence="4" type="ORF">AMATHDRAFT_126788</name>
</gene>
<dbReference type="GO" id="GO:0051087">
    <property type="term" value="F:protein-folding chaperone binding"/>
    <property type="evidence" value="ECO:0007669"/>
    <property type="project" value="InterPro"/>
</dbReference>